<keyword evidence="3" id="KW-1185">Reference proteome</keyword>
<proteinExistence type="predicted"/>
<accession>A0A9Q1JD05</accession>
<evidence type="ECO:0000313" key="3">
    <source>
        <dbReference type="Proteomes" id="UP001152622"/>
    </source>
</evidence>
<gene>
    <name evidence="2" type="ORF">SKAU_G00007550</name>
</gene>
<dbReference type="Proteomes" id="UP001152622">
    <property type="component" value="Chromosome 1"/>
</dbReference>
<organism evidence="2 3">
    <name type="scientific">Synaphobranchus kaupii</name>
    <name type="common">Kaup's arrowtooth eel</name>
    <dbReference type="NCBI Taxonomy" id="118154"/>
    <lineage>
        <taxon>Eukaryota</taxon>
        <taxon>Metazoa</taxon>
        <taxon>Chordata</taxon>
        <taxon>Craniata</taxon>
        <taxon>Vertebrata</taxon>
        <taxon>Euteleostomi</taxon>
        <taxon>Actinopterygii</taxon>
        <taxon>Neopterygii</taxon>
        <taxon>Teleostei</taxon>
        <taxon>Anguilliformes</taxon>
        <taxon>Synaphobranchidae</taxon>
        <taxon>Synaphobranchus</taxon>
    </lineage>
</organism>
<feature type="region of interest" description="Disordered" evidence="1">
    <location>
        <begin position="1"/>
        <end position="71"/>
    </location>
</feature>
<feature type="compositionally biased region" description="Basic and acidic residues" evidence="1">
    <location>
        <begin position="39"/>
        <end position="71"/>
    </location>
</feature>
<protein>
    <submittedName>
        <fullName evidence="2">Uncharacterized protein</fullName>
    </submittedName>
</protein>
<comment type="caution">
    <text evidence="2">The sequence shown here is derived from an EMBL/GenBank/DDBJ whole genome shotgun (WGS) entry which is preliminary data.</text>
</comment>
<dbReference type="AlphaFoldDB" id="A0A9Q1JD05"/>
<reference evidence="2" key="1">
    <citation type="journal article" date="2023" name="Science">
        <title>Genome structures resolve the early diversification of teleost fishes.</title>
        <authorList>
            <person name="Parey E."/>
            <person name="Louis A."/>
            <person name="Montfort J."/>
            <person name="Bouchez O."/>
            <person name="Roques C."/>
            <person name="Iampietro C."/>
            <person name="Lluch J."/>
            <person name="Castinel A."/>
            <person name="Donnadieu C."/>
            <person name="Desvignes T."/>
            <person name="Floi Bucao C."/>
            <person name="Jouanno E."/>
            <person name="Wen M."/>
            <person name="Mejri S."/>
            <person name="Dirks R."/>
            <person name="Jansen H."/>
            <person name="Henkel C."/>
            <person name="Chen W.J."/>
            <person name="Zahm M."/>
            <person name="Cabau C."/>
            <person name="Klopp C."/>
            <person name="Thompson A.W."/>
            <person name="Robinson-Rechavi M."/>
            <person name="Braasch I."/>
            <person name="Lecointre G."/>
            <person name="Bobe J."/>
            <person name="Postlethwait J.H."/>
            <person name="Berthelot C."/>
            <person name="Roest Crollius H."/>
            <person name="Guiguen Y."/>
        </authorList>
    </citation>
    <scope>NUCLEOTIDE SEQUENCE</scope>
    <source>
        <strain evidence="2">WJC10195</strain>
    </source>
</reference>
<evidence type="ECO:0000313" key="2">
    <source>
        <dbReference type="EMBL" id="KAJ8379977.1"/>
    </source>
</evidence>
<name>A0A9Q1JD05_SYNKA</name>
<sequence>MSGSMPRSQARADHTYEHSAPPTTLPPAGFTSVPGLAPHDMKRSETAAEGLLFREGDFRNAVKAEDMAQAE</sequence>
<evidence type="ECO:0000256" key="1">
    <source>
        <dbReference type="SAM" id="MobiDB-lite"/>
    </source>
</evidence>
<dbReference type="EMBL" id="JAINUF010000001">
    <property type="protein sequence ID" value="KAJ8379977.1"/>
    <property type="molecule type" value="Genomic_DNA"/>
</dbReference>